<feature type="coiled-coil region" evidence="10">
    <location>
        <begin position="938"/>
        <end position="965"/>
    </location>
</feature>
<dbReference type="STRING" id="35128.B8BWZ9"/>
<dbReference type="InterPro" id="IPR011992">
    <property type="entry name" value="EF-hand-dom_pair"/>
</dbReference>
<accession>B8BWZ9</accession>
<dbReference type="GO" id="GO:0000166">
    <property type="term" value="F:nucleotide binding"/>
    <property type="evidence" value="ECO:0007669"/>
    <property type="project" value="UniProtKB-KW"/>
</dbReference>
<dbReference type="PANTHER" id="PTHR47788">
    <property type="entry name" value="POLYA POLYMERASE"/>
    <property type="match status" value="1"/>
</dbReference>
<gene>
    <name evidence="15" type="ORF">THAPSDRAFT_21622</name>
</gene>
<dbReference type="SUPFAM" id="SSF54631">
    <property type="entry name" value="CBS-domain pair"/>
    <property type="match status" value="1"/>
</dbReference>
<dbReference type="GO" id="GO:0003723">
    <property type="term" value="F:RNA binding"/>
    <property type="evidence" value="ECO:0007669"/>
    <property type="project" value="UniProtKB-KW"/>
</dbReference>
<dbReference type="GO" id="GO:0008033">
    <property type="term" value="P:tRNA processing"/>
    <property type="evidence" value="ECO:0007669"/>
    <property type="project" value="UniProtKB-KW"/>
</dbReference>
<feature type="compositionally biased region" description="Gly residues" evidence="11">
    <location>
        <begin position="650"/>
        <end position="663"/>
    </location>
</feature>
<dbReference type="Pfam" id="PF13499">
    <property type="entry name" value="EF-hand_7"/>
    <property type="match status" value="1"/>
</dbReference>
<dbReference type="GeneID" id="7442481"/>
<dbReference type="PROSITE" id="PS50222">
    <property type="entry name" value="EF_HAND_2"/>
    <property type="match status" value="2"/>
</dbReference>
<comment type="cofactor">
    <cofactor evidence="1">
        <name>Mg(2+)</name>
        <dbReference type="ChEBI" id="CHEBI:18420"/>
    </cofactor>
</comment>
<evidence type="ECO:0000256" key="2">
    <source>
        <dbReference type="ARBA" id="ARBA00022694"/>
    </source>
</evidence>
<feature type="domain" description="EF-hand" evidence="13">
    <location>
        <begin position="728"/>
        <end position="763"/>
    </location>
</feature>
<keyword evidence="7" id="KW-0460">Magnesium</keyword>
<evidence type="ECO:0000256" key="7">
    <source>
        <dbReference type="ARBA" id="ARBA00022842"/>
    </source>
</evidence>
<feature type="compositionally biased region" description="Polar residues" evidence="11">
    <location>
        <begin position="26"/>
        <end position="49"/>
    </location>
</feature>
<evidence type="ECO:0000256" key="3">
    <source>
        <dbReference type="ARBA" id="ARBA00022695"/>
    </source>
</evidence>
<dbReference type="InterPro" id="IPR018247">
    <property type="entry name" value="EF_Hand_1_Ca_BS"/>
</dbReference>
<dbReference type="InParanoid" id="B8BWZ9"/>
<evidence type="ECO:0000259" key="14">
    <source>
        <dbReference type="PROSITE" id="PS51371"/>
    </source>
</evidence>
<dbReference type="eggNOG" id="ENOG502R7NG">
    <property type="taxonomic scope" value="Eukaryota"/>
</dbReference>
<dbReference type="Gene3D" id="1.10.238.10">
    <property type="entry name" value="EF-hand"/>
    <property type="match status" value="1"/>
</dbReference>
<feature type="region of interest" description="Disordered" evidence="11">
    <location>
        <begin position="650"/>
        <end position="688"/>
    </location>
</feature>
<dbReference type="SMART" id="SM00054">
    <property type="entry name" value="EFh"/>
    <property type="match status" value="2"/>
</dbReference>
<keyword evidence="10" id="KW-0175">Coiled coil</keyword>
<dbReference type="Pfam" id="PF00571">
    <property type="entry name" value="CBS"/>
    <property type="match status" value="2"/>
</dbReference>
<dbReference type="HOGENOM" id="CLU_287969_0_0_1"/>
<feature type="domain" description="CBS" evidence="14">
    <location>
        <begin position="980"/>
        <end position="1037"/>
    </location>
</feature>
<dbReference type="PANTHER" id="PTHR47788:SF1">
    <property type="entry name" value="A-ADDING TRNA NUCLEOTIDYLTRANSFERASE"/>
    <property type="match status" value="1"/>
</dbReference>
<sequence>MKRSRHNRLPTTTTSPQPGAGGDGSSDVNVPSSSFDGLPFTNQSSNSIVRRNRTFRSRRGVMKSSNMMISMGLVVVIAIVCPSIIDAYHRNQIDRHRAGFISTAPRTSSIPPSSTGKRISQHSFMISPLSTQQMLPVKPFTSRCFVSTRLDASVSPTDDETKSTNTKKSKSSKLTPKEATTSTSDELDQDDDYFDQLFDTLASQSTADGTSSSKKEETLVDFIEQSVGIQKKKRGRSKHEDSKDRNEKDSFSVEGKDRSLRFEGESESIGSLNIDINVNIDEVNEESGEFVPSSVALDIAVEPSPETTAAKSTTKKPIPLKTAITPTVSIPAAIMEEQPPPSVNEKKGFPYNVVCTHITADFDTLASAIGLAKLWSMGIYDDEHSQHDGDEKDSVVNGPLPTYVVLPRGAHPDVQRFLSLHKHLFPIRGLKSLPGFSDADLKKSNNNNYDDEAPNEGLQRVGLVDAQRRDRLGPADILLPKAKRGCTIVDHHVDAESDIPEANNYIVENVGSVSTMIAERLRNRGVELTEAEATILALGIHSDTGSLVYDSTTPKDASMLGWAMEMGASQPAIAEHAKPTLSDEQQGVLTQALINVNTTRVHGVTISTVLLSADGFISGLAAVTKDALDLSSSDVFLLAVCYEATRGAKGGGSGGAGGGGNVKGKGNNKKNEGETSLSKEATARLQKAKRSTVKALAIPDTETLEKKNPQLLSHMINSDSWKGGEAAFQRQRLAATFALHDTDQSGFLERKEIAQALRASGFLMSQDNFQAMIDSIDTNGDGKIDFEEFVRFYADMEEKKKWEAIREEMEGRMNSTPTTMTIIGRVKAGVNVRNVNLNKLFQQFNGGGHPKAASATAKLDDESEASGVLQGLVDELIETGLTKQLTVGDFMQSPVLSAKPTMTEKQVEDLFIRYDVRALPVVDDNNEVIGLVSYKEVAAAKMRLMNKQEKRIRQIEKAAEQGKEIPVNDRPLESALKGWMKQHVQIIEARKTMAEVENLLLETDVGCIPVVADNTKQLIGMVTRTDLLRQHRYYSSLHYHNKGFSDSIAARKPIIELRKKLKKFDIENE</sequence>
<dbReference type="InterPro" id="IPR002048">
    <property type="entry name" value="EF_hand_dom"/>
</dbReference>
<feature type="region of interest" description="Disordered" evidence="11">
    <location>
        <begin position="230"/>
        <end position="265"/>
    </location>
</feature>
<evidence type="ECO:0000256" key="10">
    <source>
        <dbReference type="SAM" id="Coils"/>
    </source>
</evidence>
<feature type="region of interest" description="Disordered" evidence="11">
    <location>
        <begin position="1"/>
        <end position="49"/>
    </location>
</feature>
<dbReference type="InterPro" id="IPR001667">
    <property type="entry name" value="DDH_dom"/>
</dbReference>
<evidence type="ECO:0000259" key="13">
    <source>
        <dbReference type="PROSITE" id="PS50222"/>
    </source>
</evidence>
<evidence type="ECO:0000313" key="15">
    <source>
        <dbReference type="EMBL" id="EED94117.1"/>
    </source>
</evidence>
<dbReference type="GO" id="GO:0005509">
    <property type="term" value="F:calcium ion binding"/>
    <property type="evidence" value="ECO:0007669"/>
    <property type="project" value="InterPro"/>
</dbReference>
<organism evidence="15 16">
    <name type="scientific">Thalassiosira pseudonana</name>
    <name type="common">Marine diatom</name>
    <name type="synonym">Cyclotella nana</name>
    <dbReference type="NCBI Taxonomy" id="35128"/>
    <lineage>
        <taxon>Eukaryota</taxon>
        <taxon>Sar</taxon>
        <taxon>Stramenopiles</taxon>
        <taxon>Ochrophyta</taxon>
        <taxon>Bacillariophyta</taxon>
        <taxon>Coscinodiscophyceae</taxon>
        <taxon>Thalassiosirophycidae</taxon>
        <taxon>Thalassiosirales</taxon>
        <taxon>Thalassiosiraceae</taxon>
        <taxon>Thalassiosira</taxon>
    </lineage>
</organism>
<dbReference type="GO" id="GO:0016779">
    <property type="term" value="F:nucleotidyltransferase activity"/>
    <property type="evidence" value="ECO:0007669"/>
    <property type="project" value="UniProtKB-KW"/>
</dbReference>
<feature type="transmembrane region" description="Helical" evidence="12">
    <location>
        <begin position="66"/>
        <end position="85"/>
    </location>
</feature>
<keyword evidence="5" id="KW-0547">Nucleotide-binding</keyword>
<feature type="compositionally biased region" description="Basic and acidic residues" evidence="11">
    <location>
        <begin position="238"/>
        <end position="264"/>
    </location>
</feature>
<keyword evidence="12" id="KW-0812">Transmembrane</keyword>
<dbReference type="AlphaFoldDB" id="B8BWZ9"/>
<dbReference type="InterPro" id="IPR000644">
    <property type="entry name" value="CBS_dom"/>
</dbReference>
<evidence type="ECO:0000313" key="16">
    <source>
        <dbReference type="Proteomes" id="UP000001449"/>
    </source>
</evidence>
<keyword evidence="16" id="KW-1185">Reference proteome</keyword>
<dbReference type="PROSITE" id="PS00018">
    <property type="entry name" value="EF_HAND_1"/>
    <property type="match status" value="2"/>
</dbReference>
<evidence type="ECO:0000256" key="5">
    <source>
        <dbReference type="ARBA" id="ARBA00022741"/>
    </source>
</evidence>
<keyword evidence="3" id="KW-0548">Nucleotidyltransferase</keyword>
<feature type="region of interest" description="Disordered" evidence="11">
    <location>
        <begin position="152"/>
        <end position="189"/>
    </location>
</feature>
<evidence type="ECO:0000256" key="4">
    <source>
        <dbReference type="ARBA" id="ARBA00022723"/>
    </source>
</evidence>
<name>B8BWZ9_THAPS</name>
<protein>
    <submittedName>
        <fullName evidence="15">Uncharacterized protein</fullName>
    </submittedName>
</protein>
<dbReference type="PaxDb" id="35128-Thaps21622"/>
<dbReference type="SMART" id="SM00116">
    <property type="entry name" value="CBS"/>
    <property type="match status" value="2"/>
</dbReference>
<keyword evidence="9" id="KW-0129">CBS domain</keyword>
<dbReference type="InterPro" id="IPR046342">
    <property type="entry name" value="CBS_dom_sf"/>
</dbReference>
<dbReference type="SUPFAM" id="SSF64182">
    <property type="entry name" value="DHH phosphoesterases"/>
    <property type="match status" value="1"/>
</dbReference>
<dbReference type="RefSeq" id="XP_002288681.1">
    <property type="nucleotide sequence ID" value="XM_002288645.1"/>
</dbReference>
<reference evidence="15 16" key="2">
    <citation type="journal article" date="2008" name="Nature">
        <title>The Phaeodactylum genome reveals the evolutionary history of diatom genomes.</title>
        <authorList>
            <person name="Bowler C."/>
            <person name="Allen A.E."/>
            <person name="Badger J.H."/>
            <person name="Grimwood J."/>
            <person name="Jabbari K."/>
            <person name="Kuo A."/>
            <person name="Maheswari U."/>
            <person name="Martens C."/>
            <person name="Maumus F."/>
            <person name="Otillar R.P."/>
            <person name="Rayko E."/>
            <person name="Salamov A."/>
            <person name="Vandepoele K."/>
            <person name="Beszteri B."/>
            <person name="Gruber A."/>
            <person name="Heijde M."/>
            <person name="Katinka M."/>
            <person name="Mock T."/>
            <person name="Valentin K."/>
            <person name="Verret F."/>
            <person name="Berges J.A."/>
            <person name="Brownlee C."/>
            <person name="Cadoret J.P."/>
            <person name="Chiovitti A."/>
            <person name="Choi C.J."/>
            <person name="Coesel S."/>
            <person name="De Martino A."/>
            <person name="Detter J.C."/>
            <person name="Durkin C."/>
            <person name="Falciatore A."/>
            <person name="Fournet J."/>
            <person name="Haruta M."/>
            <person name="Huysman M.J."/>
            <person name="Jenkins B.D."/>
            <person name="Jiroutova K."/>
            <person name="Jorgensen R.E."/>
            <person name="Joubert Y."/>
            <person name="Kaplan A."/>
            <person name="Kroger N."/>
            <person name="Kroth P.G."/>
            <person name="La Roche J."/>
            <person name="Lindquist E."/>
            <person name="Lommer M."/>
            <person name="Martin-Jezequel V."/>
            <person name="Lopez P.J."/>
            <person name="Lucas S."/>
            <person name="Mangogna M."/>
            <person name="McGinnis K."/>
            <person name="Medlin L.K."/>
            <person name="Montsant A."/>
            <person name="Oudot-Le Secq M.P."/>
            <person name="Napoli C."/>
            <person name="Obornik M."/>
            <person name="Parker M.S."/>
            <person name="Petit J.L."/>
            <person name="Porcel B.M."/>
            <person name="Poulsen N."/>
            <person name="Robison M."/>
            <person name="Rychlewski L."/>
            <person name="Rynearson T.A."/>
            <person name="Schmutz J."/>
            <person name="Shapiro H."/>
            <person name="Siaut M."/>
            <person name="Stanley M."/>
            <person name="Sussman M.R."/>
            <person name="Taylor A.R."/>
            <person name="Vardi A."/>
            <person name="von Dassow P."/>
            <person name="Vyverman W."/>
            <person name="Willis A."/>
            <person name="Wyrwicz L.S."/>
            <person name="Rokhsar D.S."/>
            <person name="Weissenbach J."/>
            <person name="Armbrust E.V."/>
            <person name="Green B.R."/>
            <person name="Van de Peer Y."/>
            <person name="Grigoriev I.V."/>
        </authorList>
    </citation>
    <scope>NUCLEOTIDE SEQUENCE [LARGE SCALE GENOMIC DNA]</scope>
    <source>
        <strain evidence="15 16">CCMP1335</strain>
    </source>
</reference>
<feature type="domain" description="EF-hand" evidence="13">
    <location>
        <begin position="764"/>
        <end position="799"/>
    </location>
</feature>
<dbReference type="CDD" id="cd00051">
    <property type="entry name" value="EFh"/>
    <property type="match status" value="1"/>
</dbReference>
<keyword evidence="2" id="KW-0819">tRNA processing</keyword>
<dbReference type="Gene3D" id="3.90.1640.10">
    <property type="entry name" value="inorganic pyrophosphatase (n-terminal core)"/>
    <property type="match status" value="1"/>
</dbReference>
<dbReference type="Gene3D" id="3.10.580.10">
    <property type="entry name" value="CBS-domain"/>
    <property type="match status" value="1"/>
</dbReference>
<keyword evidence="8" id="KW-0694">RNA-binding</keyword>
<dbReference type="InterPro" id="IPR038763">
    <property type="entry name" value="DHH_sf"/>
</dbReference>
<dbReference type="KEGG" id="tps:THAPSDRAFT_21622"/>
<keyword evidence="12" id="KW-0472">Membrane</keyword>
<dbReference type="EMBL" id="CM000640">
    <property type="protein sequence ID" value="EED94117.1"/>
    <property type="molecule type" value="Genomic_DNA"/>
</dbReference>
<proteinExistence type="predicted"/>
<keyword evidence="3" id="KW-0808">Transferase</keyword>
<dbReference type="SUPFAM" id="SSF47473">
    <property type="entry name" value="EF-hand"/>
    <property type="match status" value="1"/>
</dbReference>
<dbReference type="InterPro" id="IPR052390">
    <property type="entry name" value="tRNA_nt/polyA_polymerase"/>
</dbReference>
<dbReference type="Pfam" id="PF01368">
    <property type="entry name" value="DHH"/>
    <property type="match status" value="1"/>
</dbReference>
<evidence type="ECO:0000256" key="1">
    <source>
        <dbReference type="ARBA" id="ARBA00001946"/>
    </source>
</evidence>
<dbReference type="PROSITE" id="PS51371">
    <property type="entry name" value="CBS"/>
    <property type="match status" value="2"/>
</dbReference>
<feature type="domain" description="CBS" evidence="14">
    <location>
        <begin position="891"/>
        <end position="949"/>
    </location>
</feature>
<keyword evidence="12" id="KW-1133">Transmembrane helix</keyword>
<evidence type="ECO:0000256" key="12">
    <source>
        <dbReference type="SAM" id="Phobius"/>
    </source>
</evidence>
<evidence type="ECO:0000256" key="8">
    <source>
        <dbReference type="ARBA" id="ARBA00022884"/>
    </source>
</evidence>
<reference evidence="15 16" key="1">
    <citation type="journal article" date="2004" name="Science">
        <title>The genome of the diatom Thalassiosira pseudonana: ecology, evolution, and metabolism.</title>
        <authorList>
            <person name="Armbrust E.V."/>
            <person name="Berges J.A."/>
            <person name="Bowler C."/>
            <person name="Green B.R."/>
            <person name="Martinez D."/>
            <person name="Putnam N.H."/>
            <person name="Zhou S."/>
            <person name="Allen A.E."/>
            <person name="Apt K.E."/>
            <person name="Bechner M."/>
            <person name="Brzezinski M.A."/>
            <person name="Chaal B.K."/>
            <person name="Chiovitti A."/>
            <person name="Davis A.K."/>
            <person name="Demarest M.S."/>
            <person name="Detter J.C."/>
            <person name="Glavina T."/>
            <person name="Goodstein D."/>
            <person name="Hadi M.Z."/>
            <person name="Hellsten U."/>
            <person name="Hildebrand M."/>
            <person name="Jenkins B.D."/>
            <person name="Jurka J."/>
            <person name="Kapitonov V.V."/>
            <person name="Kroger N."/>
            <person name="Lau W.W."/>
            <person name="Lane T.W."/>
            <person name="Larimer F.W."/>
            <person name="Lippmeier J.C."/>
            <person name="Lucas S."/>
            <person name="Medina M."/>
            <person name="Montsant A."/>
            <person name="Obornik M."/>
            <person name="Parker M.S."/>
            <person name="Palenik B."/>
            <person name="Pazour G.J."/>
            <person name="Richardson P.M."/>
            <person name="Rynearson T.A."/>
            <person name="Saito M.A."/>
            <person name="Schwartz D.C."/>
            <person name="Thamatrakoln K."/>
            <person name="Valentin K."/>
            <person name="Vardi A."/>
            <person name="Wilkerson F.P."/>
            <person name="Rokhsar D.S."/>
        </authorList>
    </citation>
    <scope>NUCLEOTIDE SEQUENCE [LARGE SCALE GENOMIC DNA]</scope>
    <source>
        <strain evidence="15 16">CCMP1335</strain>
    </source>
</reference>
<evidence type="ECO:0000256" key="6">
    <source>
        <dbReference type="ARBA" id="ARBA00022837"/>
    </source>
</evidence>
<dbReference type="Proteomes" id="UP000001449">
    <property type="component" value="Chromosome 3"/>
</dbReference>
<evidence type="ECO:0000256" key="11">
    <source>
        <dbReference type="SAM" id="MobiDB-lite"/>
    </source>
</evidence>
<keyword evidence="4" id="KW-0479">Metal-binding</keyword>
<evidence type="ECO:0000256" key="9">
    <source>
        <dbReference type="PROSITE-ProRule" id="PRU00703"/>
    </source>
</evidence>
<keyword evidence="6" id="KW-0106">Calcium</keyword>